<evidence type="ECO:0000256" key="13">
    <source>
        <dbReference type="SAM" id="MobiDB-lite"/>
    </source>
</evidence>
<feature type="compositionally biased region" description="Basic and acidic residues" evidence="13">
    <location>
        <begin position="1013"/>
        <end position="1025"/>
    </location>
</feature>
<dbReference type="GO" id="GO:0031175">
    <property type="term" value="P:neuron projection development"/>
    <property type="evidence" value="ECO:0007669"/>
    <property type="project" value="TreeGrafter"/>
</dbReference>
<dbReference type="Pfam" id="PF00595">
    <property type="entry name" value="PDZ"/>
    <property type="match status" value="1"/>
</dbReference>
<name>A0A2K5BWI9_AOTNA</name>
<feature type="region of interest" description="Disordered" evidence="13">
    <location>
        <begin position="147"/>
        <end position="224"/>
    </location>
</feature>
<reference evidence="15" key="1">
    <citation type="submission" date="2025-08" db="UniProtKB">
        <authorList>
            <consortium name="Ensembl"/>
        </authorList>
    </citation>
    <scope>IDENTIFICATION</scope>
</reference>
<dbReference type="InterPro" id="IPR036034">
    <property type="entry name" value="PDZ_sf"/>
</dbReference>
<evidence type="ECO:0000256" key="12">
    <source>
        <dbReference type="SAM" id="Coils"/>
    </source>
</evidence>
<evidence type="ECO:0000256" key="2">
    <source>
        <dbReference type="ARBA" id="ARBA00022473"/>
    </source>
</evidence>
<keyword evidence="9" id="KW-0009">Actin-binding</keyword>
<proteinExistence type="predicted"/>
<dbReference type="GO" id="GO:0019722">
    <property type="term" value="P:calcium-mediated signaling"/>
    <property type="evidence" value="ECO:0007669"/>
    <property type="project" value="TreeGrafter"/>
</dbReference>
<dbReference type="GO" id="GO:0007015">
    <property type="term" value="P:actin filament organization"/>
    <property type="evidence" value="ECO:0007669"/>
    <property type="project" value="TreeGrafter"/>
</dbReference>
<feature type="region of interest" description="Disordered" evidence="13">
    <location>
        <begin position="1116"/>
        <end position="1175"/>
    </location>
</feature>
<keyword evidence="8 12" id="KW-0175">Coiled coil</keyword>
<feature type="compositionally biased region" description="Acidic residues" evidence="13">
    <location>
        <begin position="626"/>
        <end position="642"/>
    </location>
</feature>
<evidence type="ECO:0000256" key="11">
    <source>
        <dbReference type="ARBA" id="ARBA00034103"/>
    </source>
</evidence>
<keyword evidence="2" id="KW-0217">Developmental protein</keyword>
<dbReference type="PANTHER" id="PTHR16154:SF22">
    <property type="entry name" value="NEURABIN-1"/>
    <property type="match status" value="1"/>
</dbReference>
<feature type="region of interest" description="Disordered" evidence="13">
    <location>
        <begin position="626"/>
        <end position="646"/>
    </location>
</feature>
<dbReference type="CDD" id="cd06790">
    <property type="entry name" value="PDZ_neurabin-like"/>
    <property type="match status" value="1"/>
</dbReference>
<feature type="region of interest" description="Disordered" evidence="13">
    <location>
        <begin position="974"/>
        <end position="1032"/>
    </location>
</feature>
<accession>A0A2K5BWI9</accession>
<keyword evidence="7" id="KW-0770">Synapse</keyword>
<keyword evidence="6" id="KW-0524">Neurogenesis</keyword>
<gene>
    <name evidence="15" type="primary">PPP1R9A</name>
</gene>
<feature type="compositionally biased region" description="Acidic residues" evidence="13">
    <location>
        <begin position="418"/>
        <end position="428"/>
    </location>
</feature>
<feature type="region of interest" description="Disordered" evidence="13">
    <location>
        <begin position="1"/>
        <end position="65"/>
    </location>
</feature>
<dbReference type="GeneTree" id="ENSGT00940000155538"/>
<dbReference type="SMART" id="SM00228">
    <property type="entry name" value="PDZ"/>
    <property type="match status" value="1"/>
</dbReference>
<keyword evidence="5" id="KW-0221">Differentiation</keyword>
<keyword evidence="4" id="KW-0597">Phosphoprotein</keyword>
<reference evidence="15" key="2">
    <citation type="submission" date="2025-09" db="UniProtKB">
        <authorList>
            <consortium name="Ensembl"/>
        </authorList>
    </citation>
    <scope>IDENTIFICATION</scope>
</reference>
<keyword evidence="3" id="KW-0963">Cytoplasm</keyword>
<evidence type="ECO:0000256" key="6">
    <source>
        <dbReference type="ARBA" id="ARBA00022902"/>
    </source>
</evidence>
<evidence type="ECO:0000313" key="16">
    <source>
        <dbReference type="Proteomes" id="UP000233020"/>
    </source>
</evidence>
<feature type="domain" description="PDZ" evidence="14">
    <location>
        <begin position="503"/>
        <end position="591"/>
    </location>
</feature>
<keyword evidence="16" id="KW-1185">Reference proteome</keyword>
<organism evidence="15 16">
    <name type="scientific">Aotus nancymaae</name>
    <name type="common">Ma's night monkey</name>
    <dbReference type="NCBI Taxonomy" id="37293"/>
    <lineage>
        <taxon>Eukaryota</taxon>
        <taxon>Metazoa</taxon>
        <taxon>Chordata</taxon>
        <taxon>Craniata</taxon>
        <taxon>Vertebrata</taxon>
        <taxon>Euteleostomi</taxon>
        <taxon>Mammalia</taxon>
        <taxon>Eutheria</taxon>
        <taxon>Euarchontoglires</taxon>
        <taxon>Primates</taxon>
        <taxon>Haplorrhini</taxon>
        <taxon>Platyrrhini</taxon>
        <taxon>Aotidae</taxon>
        <taxon>Aotus</taxon>
    </lineage>
</organism>
<feature type="compositionally biased region" description="Basic residues" evidence="13">
    <location>
        <begin position="87"/>
        <end position="101"/>
    </location>
</feature>
<feature type="region of interest" description="Disordered" evidence="13">
    <location>
        <begin position="254"/>
        <end position="393"/>
    </location>
</feature>
<feature type="compositionally biased region" description="Polar residues" evidence="13">
    <location>
        <begin position="984"/>
        <end position="993"/>
    </location>
</feature>
<sequence length="1251" mass="139951">MLKAESSGERTTLRSASPHRNAYRTEFQALKSTFDKPKSDGEQKTKEGEGPQQSRGRKYGSNVNRIKNLFMQMGMEPNENAAVIAKTRGKGGHSSPQRRMKPKEFLEKTDGSVVKLESSVSERISRFDTMYDGPSYSKFTETRKMFERSVHESGQNNRYSPKKEKAGGSEPQDEWGGSKSNRGSTDSLDSLSSRTEAVSPTVSQLSAVFENTDSPSATISEKAENNEYSVTGHYPLNLPSVTVTNLDTFGHLKDSNSWSSNKQGVDTEDAHKSNTTPVPEVASKSTSLASIPGEEIQQSKETEDATTNQQIPNSIDKDSSEERCAESKAMPKSEISSPQSQPLEDAEANLIGSEAAKQQRKELAGGDFTSPDASASSCGKEVPEDSDNFDSSHVYMHSDYNVYRVRSRYNSDWGETGTEQDEEEDSDENNYYQPDMEYSEIVGLPEEEEIPANRKIKFSSAPIKVFNTYSNEDYDRRNDEVDPVAASAEYELEKRVEKLELFPVELEKDEDGLGISIIGMGVGADAGLEKLGIFVKTVTEGGAAQRDGRIQVNDQIVEVDGISLVGVTQNFAATVLRNTKGNVRFVIGREKPGQVSEVAQLISQTLEQERRQRELLEQHYAQYDADDDETGEYATDEEEDEVGPVLPGSDMAIEVFELPENEDMFSPSDLDTSKLSHKFKELQIKHAVTEAEIQKLKTKLQAAENEKVRWELEKTQLQQNIEENKERMLKLESYWIEAQTLCHTVNEHLKETQSQYQALEKKYNKAKKLIKDFQQKELDFIKRQEAERKKIEDLEKAHLVEVQGLQVRIRDLEAEVFRLLKQNGTQVNNNNNIFERRTSLGEVSKGDTLENLDVKQTSCHDGLSQDLNEAVPETERLDSKALKTRAQLSVKNRRQRPSRTRLYDSVSSTDGEDSLERKPSNSFYNHMHITKLLPPKGLRTSPESDSGVPPLTPVASNVPFSSDHIAEFQEEPLDSEMGPLSSMWGDTSLFSTSKSDHDIEESPCHHQATNKKILREKDDAKDPKSLRASSSLAVQGGKIKRKFVDLGAPLRRNSNKGKKGKEKEKEASRFSAGNRVFRGRLENWTPKPHSAAQTSTRSPCMPFSWFNDSRKGSYSFRNLPAPASSLQPSPETLISDKKGSKNFTFNDDFSPSSTSSADLSGLGAEPKTPGLSQSLALSSDEALGMTASQDRAVVKKKLKEMKMSLEKARKAQEKMEKQREKLRRKEQEQMQRKSKKTEKMTSTAAEGAGEQ</sequence>
<evidence type="ECO:0000256" key="3">
    <source>
        <dbReference type="ARBA" id="ARBA00022490"/>
    </source>
</evidence>
<evidence type="ECO:0000256" key="1">
    <source>
        <dbReference type="ARBA" id="ARBA00004245"/>
    </source>
</evidence>
<feature type="region of interest" description="Disordered" evidence="13">
    <location>
        <begin position="887"/>
        <end position="922"/>
    </location>
</feature>
<feature type="compositionally biased region" description="Low complexity" evidence="13">
    <location>
        <begin position="182"/>
        <end position="195"/>
    </location>
</feature>
<keyword evidence="10" id="KW-0206">Cytoskeleton</keyword>
<dbReference type="OMA" id="CPDGLSQ"/>
<evidence type="ECO:0000256" key="7">
    <source>
        <dbReference type="ARBA" id="ARBA00023018"/>
    </source>
</evidence>
<dbReference type="GO" id="GO:0005737">
    <property type="term" value="C:cytoplasm"/>
    <property type="evidence" value="ECO:0007669"/>
    <property type="project" value="TreeGrafter"/>
</dbReference>
<dbReference type="InterPro" id="IPR043446">
    <property type="entry name" value="Neurabin-like"/>
</dbReference>
<evidence type="ECO:0000259" key="14">
    <source>
        <dbReference type="PROSITE" id="PS50106"/>
    </source>
</evidence>
<evidence type="ECO:0000256" key="8">
    <source>
        <dbReference type="ARBA" id="ARBA00023054"/>
    </source>
</evidence>
<feature type="region of interest" description="Disordered" evidence="13">
    <location>
        <begin position="87"/>
        <end position="117"/>
    </location>
</feature>
<feature type="compositionally biased region" description="Basic and acidic residues" evidence="13">
    <location>
        <begin position="315"/>
        <end position="331"/>
    </location>
</feature>
<evidence type="ECO:0000256" key="10">
    <source>
        <dbReference type="ARBA" id="ARBA00023212"/>
    </source>
</evidence>
<dbReference type="GO" id="GO:0051015">
    <property type="term" value="F:actin filament binding"/>
    <property type="evidence" value="ECO:0007669"/>
    <property type="project" value="TreeGrafter"/>
</dbReference>
<feature type="region of interest" description="Disordered" evidence="13">
    <location>
        <begin position="1046"/>
        <end position="1101"/>
    </location>
</feature>
<dbReference type="InterPro" id="IPR040645">
    <property type="entry name" value="Neurabin-1/2_PDZ"/>
</dbReference>
<dbReference type="PANTHER" id="PTHR16154">
    <property type="entry name" value="NEURABIN"/>
    <property type="match status" value="1"/>
</dbReference>
<dbReference type="FunFam" id="2.30.42.10:FF:000010">
    <property type="entry name" value="Neurabin-1 isoform 1"/>
    <property type="match status" value="1"/>
</dbReference>
<dbReference type="Proteomes" id="UP000233020">
    <property type="component" value="Unplaced"/>
</dbReference>
<feature type="compositionally biased region" description="Low complexity" evidence="13">
    <location>
        <begin position="1119"/>
        <end position="1130"/>
    </location>
</feature>
<dbReference type="AlphaFoldDB" id="A0A2K5BWI9"/>
<comment type="subcellular location">
    <subcellularLocation>
        <location evidence="1">Cytoplasm</location>
        <location evidence="1">Cytoskeleton</location>
    </subcellularLocation>
    <subcellularLocation>
        <location evidence="11">Synapse</location>
    </subcellularLocation>
</comment>
<evidence type="ECO:0000256" key="5">
    <source>
        <dbReference type="ARBA" id="ARBA00022782"/>
    </source>
</evidence>
<dbReference type="Gene3D" id="2.30.42.10">
    <property type="match status" value="1"/>
</dbReference>
<feature type="region of interest" description="Disordered" evidence="13">
    <location>
        <begin position="412"/>
        <end position="431"/>
    </location>
</feature>
<feature type="compositionally biased region" description="Basic and acidic residues" evidence="13">
    <location>
        <begin position="33"/>
        <end position="49"/>
    </location>
</feature>
<feature type="region of interest" description="Disordered" evidence="13">
    <location>
        <begin position="934"/>
        <end position="956"/>
    </location>
</feature>
<protein>
    <submittedName>
        <fullName evidence="15">Protein phosphatase 1 regulatory subunit 9A</fullName>
    </submittedName>
</protein>
<dbReference type="SUPFAM" id="SSF50156">
    <property type="entry name" value="PDZ domain-like"/>
    <property type="match status" value="1"/>
</dbReference>
<dbReference type="GO" id="GO:0014069">
    <property type="term" value="C:postsynaptic density"/>
    <property type="evidence" value="ECO:0007669"/>
    <property type="project" value="TreeGrafter"/>
</dbReference>
<evidence type="ECO:0000313" key="15">
    <source>
        <dbReference type="Ensembl" id="ENSANAP00000000810.1"/>
    </source>
</evidence>
<feature type="region of interest" description="Disordered" evidence="13">
    <location>
        <begin position="1204"/>
        <end position="1251"/>
    </location>
</feature>
<dbReference type="GO" id="GO:0030425">
    <property type="term" value="C:dendrite"/>
    <property type="evidence" value="ECO:0007669"/>
    <property type="project" value="TreeGrafter"/>
</dbReference>
<dbReference type="Ensembl" id="ENSANAT00000007142.1">
    <property type="protein sequence ID" value="ENSANAP00000000810.1"/>
    <property type="gene ID" value="ENSANAG00000005419.1"/>
</dbReference>
<dbReference type="Pfam" id="PF17817">
    <property type="entry name" value="PDZ_5"/>
    <property type="match status" value="1"/>
</dbReference>
<feature type="coiled-coil region" evidence="12">
    <location>
        <begin position="679"/>
        <end position="776"/>
    </location>
</feature>
<feature type="compositionally biased region" description="Polar residues" evidence="13">
    <location>
        <begin position="1141"/>
        <end position="1158"/>
    </location>
</feature>
<feature type="compositionally biased region" description="Polar residues" evidence="13">
    <location>
        <begin position="255"/>
        <end position="264"/>
    </location>
</feature>
<feature type="compositionally biased region" description="Polar residues" evidence="13">
    <location>
        <begin position="196"/>
        <end position="219"/>
    </location>
</feature>
<feature type="compositionally biased region" description="Basic and acidic residues" evidence="13">
    <location>
        <begin position="994"/>
        <end position="1004"/>
    </location>
</feature>
<feature type="coiled-coil region" evidence="12">
    <location>
        <begin position="599"/>
        <end position="626"/>
    </location>
</feature>
<evidence type="ECO:0000256" key="9">
    <source>
        <dbReference type="ARBA" id="ARBA00023203"/>
    </source>
</evidence>
<dbReference type="GO" id="GO:0015629">
    <property type="term" value="C:actin cytoskeleton"/>
    <property type="evidence" value="ECO:0007669"/>
    <property type="project" value="TreeGrafter"/>
</dbReference>
<dbReference type="InterPro" id="IPR001478">
    <property type="entry name" value="PDZ"/>
</dbReference>
<feature type="compositionally biased region" description="Basic and acidic residues" evidence="13">
    <location>
        <begin position="1"/>
        <end position="12"/>
    </location>
</feature>
<feature type="compositionally biased region" description="Basic and acidic residues" evidence="13">
    <location>
        <begin position="1204"/>
        <end position="1231"/>
    </location>
</feature>
<feature type="compositionally biased region" description="Polar residues" evidence="13">
    <location>
        <begin position="273"/>
        <end position="289"/>
    </location>
</feature>
<evidence type="ECO:0000256" key="4">
    <source>
        <dbReference type="ARBA" id="ARBA00022553"/>
    </source>
</evidence>
<dbReference type="PROSITE" id="PS50106">
    <property type="entry name" value="PDZ"/>
    <property type="match status" value="1"/>
</dbReference>